<dbReference type="InterPro" id="IPR012910">
    <property type="entry name" value="Plug_dom"/>
</dbReference>
<dbReference type="RefSeq" id="WP_182499092.1">
    <property type="nucleotide sequence ID" value="NZ_BMKM01000011.1"/>
</dbReference>
<dbReference type="NCBIfam" id="TIGR04057">
    <property type="entry name" value="SusC_RagA_signa"/>
    <property type="match status" value="1"/>
</dbReference>
<sequence>MKQRLLKFIFVFVCLLGVAYAQNREVTGRVTSASDGSPIAGVSVVLVGTTVATQTDGNGDYSISVSNQSILAFSFVGYASQRLNVGTRTRIDVQLIKDVTALDEVVVTGYGTTTRLKQTGSSTVVSSKEIAQTPFPSLDRAMQGKVAGLQSTGGSGQPGSMQNIRIRGLGSISGSSLPLYVIDGVPVNSGDLSRATPTANVLAGINPNDVANVTVLKDAASTAIYGSRGSNGVILITTKSGLSGKTRISLDADYGSVQPGVSPGRARPLTTEENIMLIGEALLNNAGMAANYGLNQGNIREFVTGENGFGIDPNVNTNWYDVVTRRGNQQQYNLAADGGNDKTTFSVSGGYFKQEGTIPKSDFTRYSGKINLKHKASDKFTFGANILGSSSNLRGLLNSGAFGNPVLTSFFLMPNFRARNDDGSNFISGPLAAGAGLYNPLEILDKDSRNNNTQKAIGSFYGEYNILPNLKISSKYGIDYNNIEEDYYNNPNYGDGRNVGGRSYRDYTRYFNWVWTNLIDYRWDIDQAKDWVANVKVGYEAQKSQSYYSSVAVYKVPLNPKYTVPSVGATPIGASGSNDDYSFASFLALGDFSYKNKYVLSWSYRNDGSSRFGEEKQFGNFWSAAGSWNMEQEDFIKDISFINALKLRGSYGVTGNAGIGNNTWRTLYGYTRTTYNFVYNGNIGSGPIQYGLRDLTWERTNSFDVGLDATFLDNRLSVVFDFYNRESKGLLYRVPIPLSTGFPDYVSNFAGLRNRGIEFTANGTPVRTDDFRLDLSFNISANKNTTTSLVRDDLVESPYRRKVGEDYFSFFLPQWAGADPENGDPKWYIDESRTETTNDYRLAKRVDLGKSSMPKYFGSFGTNMNYKGIGLDAFFYYNFGNHIYQGFYSYQNSGGAYYGSYNQSAMELERWQKPGDQSNVPKPVFGGNRNSFAASDRLLKDGSFIRLRDITLSYSLPSSIINNWKVSNLRVYFRGSNLWTWVKDDTLPFDPESGSSEVAGGTQGITNFDVFIPKTYTFGINVGF</sequence>
<dbReference type="AlphaFoldDB" id="A0A8H9G2A4"/>
<dbReference type="InterPro" id="IPR036942">
    <property type="entry name" value="Beta-barrel_TonB_sf"/>
</dbReference>
<dbReference type="GO" id="GO:0009279">
    <property type="term" value="C:cell outer membrane"/>
    <property type="evidence" value="ECO:0007669"/>
    <property type="project" value="UniProtKB-SubCell"/>
</dbReference>
<evidence type="ECO:0000256" key="8">
    <source>
        <dbReference type="SAM" id="SignalP"/>
    </source>
</evidence>
<dbReference type="InterPro" id="IPR023996">
    <property type="entry name" value="TonB-dep_OMP_SusC/RagA"/>
</dbReference>
<dbReference type="SUPFAM" id="SSF56935">
    <property type="entry name" value="Porins"/>
    <property type="match status" value="1"/>
</dbReference>
<evidence type="ECO:0000256" key="1">
    <source>
        <dbReference type="ARBA" id="ARBA00004571"/>
    </source>
</evidence>
<dbReference type="Gene3D" id="2.40.170.20">
    <property type="entry name" value="TonB-dependent receptor, beta-barrel domain"/>
    <property type="match status" value="1"/>
</dbReference>
<keyword evidence="3 7" id="KW-1134">Transmembrane beta strand</keyword>
<evidence type="ECO:0000313" key="11">
    <source>
        <dbReference type="Proteomes" id="UP000614460"/>
    </source>
</evidence>
<dbReference type="SUPFAM" id="SSF49464">
    <property type="entry name" value="Carboxypeptidase regulatory domain-like"/>
    <property type="match status" value="1"/>
</dbReference>
<keyword evidence="4 7" id="KW-0812">Transmembrane</keyword>
<name>A0A8H9G2A4_9SPHI</name>
<feature type="domain" description="TonB-dependent receptor plug" evidence="9">
    <location>
        <begin position="117"/>
        <end position="233"/>
    </location>
</feature>
<keyword evidence="5 7" id="KW-0472">Membrane</keyword>
<comment type="caution">
    <text evidence="10">The sequence shown here is derived from an EMBL/GenBank/DDBJ whole genome shotgun (WGS) entry which is preliminary data.</text>
</comment>
<evidence type="ECO:0000256" key="5">
    <source>
        <dbReference type="ARBA" id="ARBA00023136"/>
    </source>
</evidence>
<keyword evidence="2 7" id="KW-0813">Transport</keyword>
<evidence type="ECO:0000259" key="9">
    <source>
        <dbReference type="Pfam" id="PF07715"/>
    </source>
</evidence>
<gene>
    <name evidence="10" type="ORF">GCM10011516_30900</name>
</gene>
<dbReference type="Pfam" id="PF13715">
    <property type="entry name" value="CarbopepD_reg_2"/>
    <property type="match status" value="1"/>
</dbReference>
<dbReference type="Gene3D" id="2.60.40.1120">
    <property type="entry name" value="Carboxypeptidase-like, regulatory domain"/>
    <property type="match status" value="1"/>
</dbReference>
<keyword evidence="8" id="KW-0732">Signal</keyword>
<dbReference type="Gene3D" id="2.170.130.10">
    <property type="entry name" value="TonB-dependent receptor, plug domain"/>
    <property type="match status" value="1"/>
</dbReference>
<keyword evidence="6 7" id="KW-0998">Cell outer membrane</keyword>
<dbReference type="InterPro" id="IPR023997">
    <property type="entry name" value="TonB-dep_OMP_SusC/RagA_CS"/>
</dbReference>
<reference evidence="10" key="1">
    <citation type="journal article" date="2014" name="Int. J. Syst. Evol. Microbiol.">
        <title>Complete genome sequence of Corynebacterium casei LMG S-19264T (=DSM 44701T), isolated from a smear-ripened cheese.</title>
        <authorList>
            <consortium name="US DOE Joint Genome Institute (JGI-PGF)"/>
            <person name="Walter F."/>
            <person name="Albersmeier A."/>
            <person name="Kalinowski J."/>
            <person name="Ruckert C."/>
        </authorList>
    </citation>
    <scope>NUCLEOTIDE SEQUENCE</scope>
    <source>
        <strain evidence="10">CGMCC 1.15966</strain>
    </source>
</reference>
<evidence type="ECO:0000256" key="2">
    <source>
        <dbReference type="ARBA" id="ARBA00022448"/>
    </source>
</evidence>
<dbReference type="InterPro" id="IPR008969">
    <property type="entry name" value="CarboxyPept-like_regulatory"/>
</dbReference>
<dbReference type="NCBIfam" id="TIGR04056">
    <property type="entry name" value="OMP_RagA_SusC"/>
    <property type="match status" value="1"/>
</dbReference>
<reference evidence="10" key="2">
    <citation type="submission" date="2020-09" db="EMBL/GenBank/DDBJ databases">
        <authorList>
            <person name="Sun Q."/>
            <person name="Zhou Y."/>
        </authorList>
    </citation>
    <scope>NUCLEOTIDE SEQUENCE</scope>
    <source>
        <strain evidence="10">CGMCC 1.15966</strain>
    </source>
</reference>
<accession>A0A8H9G2A4</accession>
<feature type="chain" id="PRO_5034065895" evidence="8">
    <location>
        <begin position="22"/>
        <end position="1024"/>
    </location>
</feature>
<keyword evidence="11" id="KW-1185">Reference proteome</keyword>
<dbReference type="EMBL" id="BMKM01000011">
    <property type="protein sequence ID" value="GGE30973.1"/>
    <property type="molecule type" value="Genomic_DNA"/>
</dbReference>
<dbReference type="PROSITE" id="PS52016">
    <property type="entry name" value="TONB_DEPENDENT_REC_3"/>
    <property type="match status" value="1"/>
</dbReference>
<dbReference type="InterPro" id="IPR037066">
    <property type="entry name" value="Plug_dom_sf"/>
</dbReference>
<organism evidence="10 11">
    <name type="scientific">Sphingobacterium cellulitidis</name>
    <dbReference type="NCBI Taxonomy" id="1768011"/>
    <lineage>
        <taxon>Bacteria</taxon>
        <taxon>Pseudomonadati</taxon>
        <taxon>Bacteroidota</taxon>
        <taxon>Sphingobacteriia</taxon>
        <taxon>Sphingobacteriales</taxon>
        <taxon>Sphingobacteriaceae</taxon>
        <taxon>Sphingobacterium</taxon>
    </lineage>
</organism>
<evidence type="ECO:0000256" key="4">
    <source>
        <dbReference type="ARBA" id="ARBA00022692"/>
    </source>
</evidence>
<evidence type="ECO:0000256" key="6">
    <source>
        <dbReference type="ARBA" id="ARBA00023237"/>
    </source>
</evidence>
<dbReference type="Pfam" id="PF07715">
    <property type="entry name" value="Plug"/>
    <property type="match status" value="1"/>
</dbReference>
<evidence type="ECO:0000313" key="10">
    <source>
        <dbReference type="EMBL" id="GGE30973.1"/>
    </source>
</evidence>
<evidence type="ECO:0000256" key="7">
    <source>
        <dbReference type="PROSITE-ProRule" id="PRU01360"/>
    </source>
</evidence>
<comment type="subcellular location">
    <subcellularLocation>
        <location evidence="1 7">Cell outer membrane</location>
        <topology evidence="1 7">Multi-pass membrane protein</topology>
    </subcellularLocation>
</comment>
<protein>
    <submittedName>
        <fullName evidence="10">SusC/RagA family TonB-linked outer membrane protein</fullName>
    </submittedName>
</protein>
<feature type="signal peptide" evidence="8">
    <location>
        <begin position="1"/>
        <end position="21"/>
    </location>
</feature>
<dbReference type="InterPro" id="IPR039426">
    <property type="entry name" value="TonB-dep_rcpt-like"/>
</dbReference>
<evidence type="ECO:0000256" key="3">
    <source>
        <dbReference type="ARBA" id="ARBA00022452"/>
    </source>
</evidence>
<comment type="similarity">
    <text evidence="7">Belongs to the TonB-dependent receptor family.</text>
</comment>
<dbReference type="Proteomes" id="UP000614460">
    <property type="component" value="Unassembled WGS sequence"/>
</dbReference>
<proteinExistence type="inferred from homology"/>